<evidence type="ECO:0000313" key="2">
    <source>
        <dbReference type="Proteomes" id="UP001596302"/>
    </source>
</evidence>
<dbReference type="Proteomes" id="UP001596302">
    <property type="component" value="Unassembled WGS sequence"/>
</dbReference>
<sequence>MSPVPMDHHEKMRLRAAAFRVTRLYPGPVGEVLSRELLSWEEFGYRLGGSQLVMRLVEHVLSTPLAPNDAAA</sequence>
<accession>A0ABW1IVY7</accession>
<name>A0ABW1IVY7_9PSEU</name>
<dbReference type="RefSeq" id="WP_379581399.1">
    <property type="nucleotide sequence ID" value="NZ_JBHSQW010000001.1"/>
</dbReference>
<organism evidence="1 2">
    <name type="scientific">Pseudonocardia hispaniensis</name>
    <dbReference type="NCBI Taxonomy" id="904933"/>
    <lineage>
        <taxon>Bacteria</taxon>
        <taxon>Bacillati</taxon>
        <taxon>Actinomycetota</taxon>
        <taxon>Actinomycetes</taxon>
        <taxon>Pseudonocardiales</taxon>
        <taxon>Pseudonocardiaceae</taxon>
        <taxon>Pseudonocardia</taxon>
    </lineage>
</organism>
<dbReference type="EMBL" id="JBHSQW010000001">
    <property type="protein sequence ID" value="MFC5992638.1"/>
    <property type="molecule type" value="Genomic_DNA"/>
</dbReference>
<gene>
    <name evidence="1" type="ORF">ACFQE5_00245</name>
</gene>
<keyword evidence="2" id="KW-1185">Reference proteome</keyword>
<reference evidence="2" key="1">
    <citation type="journal article" date="2019" name="Int. J. Syst. Evol. Microbiol.">
        <title>The Global Catalogue of Microorganisms (GCM) 10K type strain sequencing project: providing services to taxonomists for standard genome sequencing and annotation.</title>
        <authorList>
            <consortium name="The Broad Institute Genomics Platform"/>
            <consortium name="The Broad Institute Genome Sequencing Center for Infectious Disease"/>
            <person name="Wu L."/>
            <person name="Ma J."/>
        </authorList>
    </citation>
    <scope>NUCLEOTIDE SEQUENCE [LARGE SCALE GENOMIC DNA]</scope>
    <source>
        <strain evidence="2">CCM 8391</strain>
    </source>
</reference>
<proteinExistence type="predicted"/>
<evidence type="ECO:0000313" key="1">
    <source>
        <dbReference type="EMBL" id="MFC5992638.1"/>
    </source>
</evidence>
<protein>
    <submittedName>
        <fullName evidence="1">Uncharacterized protein</fullName>
    </submittedName>
</protein>
<comment type="caution">
    <text evidence="1">The sequence shown here is derived from an EMBL/GenBank/DDBJ whole genome shotgun (WGS) entry which is preliminary data.</text>
</comment>